<evidence type="ECO:0000313" key="2">
    <source>
        <dbReference type="EMBL" id="MFG6449466.1"/>
    </source>
</evidence>
<protein>
    <submittedName>
        <fullName evidence="2">DUF192 domain-containing protein</fullName>
    </submittedName>
</protein>
<name>A0ABW7FYS6_9BURK</name>
<gene>
    <name evidence="2" type="ORF">ACG0Z6_14655</name>
</gene>
<dbReference type="InterPro" id="IPR038695">
    <property type="entry name" value="Saro_0823-like_sf"/>
</dbReference>
<evidence type="ECO:0000313" key="3">
    <source>
        <dbReference type="Proteomes" id="UP001606099"/>
    </source>
</evidence>
<feature type="chain" id="PRO_5045301543" evidence="1">
    <location>
        <begin position="23"/>
        <end position="149"/>
    </location>
</feature>
<organism evidence="2 3">
    <name type="scientific">Roseateles rivi</name>
    <dbReference type="NCBI Taxonomy" id="3299028"/>
    <lineage>
        <taxon>Bacteria</taxon>
        <taxon>Pseudomonadati</taxon>
        <taxon>Pseudomonadota</taxon>
        <taxon>Betaproteobacteria</taxon>
        <taxon>Burkholderiales</taxon>
        <taxon>Sphaerotilaceae</taxon>
        <taxon>Roseateles</taxon>
    </lineage>
</organism>
<keyword evidence="3" id="KW-1185">Reference proteome</keyword>
<dbReference type="Proteomes" id="UP001606099">
    <property type="component" value="Unassembled WGS sequence"/>
</dbReference>
<dbReference type="Pfam" id="PF02643">
    <property type="entry name" value="DUF192"/>
    <property type="match status" value="1"/>
</dbReference>
<keyword evidence="1" id="KW-0732">Signal</keyword>
<dbReference type="RefSeq" id="WP_394462678.1">
    <property type="nucleotide sequence ID" value="NZ_JBIGHZ010000005.1"/>
</dbReference>
<dbReference type="Gene3D" id="2.60.120.1140">
    <property type="entry name" value="Protein of unknown function DUF192"/>
    <property type="match status" value="1"/>
</dbReference>
<evidence type="ECO:0000256" key="1">
    <source>
        <dbReference type="SAM" id="SignalP"/>
    </source>
</evidence>
<dbReference type="PANTHER" id="PTHR37953:SF1">
    <property type="entry name" value="UPF0127 PROTEIN MJ1496"/>
    <property type="match status" value="1"/>
</dbReference>
<dbReference type="InterPro" id="IPR003795">
    <property type="entry name" value="DUF192"/>
</dbReference>
<proteinExistence type="predicted"/>
<dbReference type="PANTHER" id="PTHR37953">
    <property type="entry name" value="UPF0127 PROTEIN MJ1496"/>
    <property type="match status" value="1"/>
</dbReference>
<reference evidence="2 3" key="1">
    <citation type="submission" date="2024-08" db="EMBL/GenBank/DDBJ databases">
        <authorList>
            <person name="Lu H."/>
        </authorList>
    </citation>
    <scope>NUCLEOTIDE SEQUENCE [LARGE SCALE GENOMIC DNA]</scope>
    <source>
        <strain evidence="2 3">BYS180W</strain>
    </source>
</reference>
<comment type="caution">
    <text evidence="2">The sequence shown here is derived from an EMBL/GenBank/DDBJ whole genome shotgun (WGS) entry which is preliminary data.</text>
</comment>
<dbReference type="EMBL" id="JBIGHZ010000005">
    <property type="protein sequence ID" value="MFG6449466.1"/>
    <property type="molecule type" value="Genomic_DNA"/>
</dbReference>
<feature type="signal peptide" evidence="1">
    <location>
        <begin position="1"/>
        <end position="22"/>
    </location>
</feature>
<sequence length="149" mass="16471">MTYIKKLLAIGLLAALAPLSQAQDQAQHLPSVAMSAGMHMIQAEVARTPQQRAIGLMHRTELAPNAGMIFVFEESAVQCFWMRNTLIPLSAAFLDEQGRVINIAEMKPRSDQSHCSTGPARYVLEMNTGWFSKRGIKAGHKLSGPFWPH</sequence>
<accession>A0ABW7FYS6</accession>